<evidence type="ECO:0000259" key="8">
    <source>
        <dbReference type="PROSITE" id="PS51192"/>
    </source>
</evidence>
<feature type="domain" description="Helicase ATP-binding" evidence="8">
    <location>
        <begin position="274"/>
        <end position="456"/>
    </location>
</feature>
<keyword evidence="2" id="KW-0547">Nucleotide-binding</keyword>
<reference evidence="10 11" key="1">
    <citation type="submission" date="2023-11" db="EMBL/GenBank/DDBJ databases">
        <title>An acidophilic fungus is an integral part of prey digestion in a carnivorous sundew plant.</title>
        <authorList>
            <person name="Tsai I.J."/>
        </authorList>
    </citation>
    <scope>NUCLEOTIDE SEQUENCE [LARGE SCALE GENOMIC DNA]</scope>
    <source>
        <strain evidence="10">169a</strain>
    </source>
</reference>
<dbReference type="InterPro" id="IPR038718">
    <property type="entry name" value="SNF2-like_sf"/>
</dbReference>
<gene>
    <name evidence="10" type="ORF">R9X50_00744400</name>
</gene>
<feature type="region of interest" description="Disordered" evidence="7">
    <location>
        <begin position="871"/>
        <end position="890"/>
    </location>
</feature>
<dbReference type="SUPFAM" id="SSF52540">
    <property type="entry name" value="P-loop containing nucleoside triphosphate hydrolases"/>
    <property type="match status" value="2"/>
</dbReference>
<evidence type="ECO:0000256" key="4">
    <source>
        <dbReference type="ARBA" id="ARBA00022801"/>
    </source>
</evidence>
<dbReference type="Gene3D" id="3.40.50.10810">
    <property type="entry name" value="Tandem AAA-ATPase domain"/>
    <property type="match status" value="1"/>
</dbReference>
<dbReference type="Pfam" id="PF00271">
    <property type="entry name" value="Helicase_C"/>
    <property type="match status" value="1"/>
</dbReference>
<dbReference type="PROSITE" id="PS51192">
    <property type="entry name" value="HELICASE_ATP_BIND_1"/>
    <property type="match status" value="1"/>
</dbReference>
<feature type="domain" description="Helicase C-terminal" evidence="9">
    <location>
        <begin position="648"/>
        <end position="807"/>
    </location>
</feature>
<feature type="compositionally biased region" description="Polar residues" evidence="7">
    <location>
        <begin position="1139"/>
        <end position="1157"/>
    </location>
</feature>
<dbReference type="InterPro" id="IPR000330">
    <property type="entry name" value="SNF2_N"/>
</dbReference>
<dbReference type="GO" id="GO:0008270">
    <property type="term" value="F:zinc ion binding"/>
    <property type="evidence" value="ECO:0007669"/>
    <property type="project" value="UniProtKB-KW"/>
</dbReference>
<proteinExistence type="predicted"/>
<protein>
    <submittedName>
        <fullName evidence="10">SWI/SNF chromatin remodeling complex component</fullName>
    </submittedName>
</protein>
<name>A0AAQ3MBH4_9PEZI</name>
<dbReference type="SMART" id="SM00490">
    <property type="entry name" value="HELICc"/>
    <property type="match status" value="1"/>
</dbReference>
<dbReference type="GO" id="GO:0016787">
    <property type="term" value="F:hydrolase activity"/>
    <property type="evidence" value="ECO:0007669"/>
    <property type="project" value="UniProtKB-KW"/>
</dbReference>
<dbReference type="Proteomes" id="UP001303373">
    <property type="component" value="Chromosome 13"/>
</dbReference>
<dbReference type="Pfam" id="PF00176">
    <property type="entry name" value="SNF2-rel_dom"/>
    <property type="match status" value="1"/>
</dbReference>
<dbReference type="SUPFAM" id="SSF57903">
    <property type="entry name" value="FYVE/PHD zinc finger"/>
    <property type="match status" value="1"/>
</dbReference>
<dbReference type="AlphaFoldDB" id="A0AAQ3MBH4"/>
<dbReference type="PROSITE" id="PS51194">
    <property type="entry name" value="HELICASE_CTER"/>
    <property type="match status" value="1"/>
</dbReference>
<keyword evidence="6" id="KW-0067">ATP-binding</keyword>
<organism evidence="10 11">
    <name type="scientific">Acrodontium crateriforme</name>
    <dbReference type="NCBI Taxonomy" id="150365"/>
    <lineage>
        <taxon>Eukaryota</taxon>
        <taxon>Fungi</taxon>
        <taxon>Dikarya</taxon>
        <taxon>Ascomycota</taxon>
        <taxon>Pezizomycotina</taxon>
        <taxon>Dothideomycetes</taxon>
        <taxon>Dothideomycetidae</taxon>
        <taxon>Mycosphaerellales</taxon>
        <taxon>Teratosphaeriaceae</taxon>
        <taxon>Acrodontium</taxon>
    </lineage>
</organism>
<dbReference type="Gene3D" id="3.30.40.10">
    <property type="entry name" value="Zinc/RING finger domain, C3HC4 (zinc finger)"/>
    <property type="match status" value="1"/>
</dbReference>
<dbReference type="Gene3D" id="3.40.50.300">
    <property type="entry name" value="P-loop containing nucleotide triphosphate hydrolases"/>
    <property type="match status" value="1"/>
</dbReference>
<feature type="region of interest" description="Disordered" evidence="7">
    <location>
        <begin position="129"/>
        <end position="167"/>
    </location>
</feature>
<dbReference type="CDD" id="cd18793">
    <property type="entry name" value="SF2_C_SNF"/>
    <property type="match status" value="1"/>
</dbReference>
<dbReference type="PANTHER" id="PTHR10799">
    <property type="entry name" value="SNF2/RAD54 HELICASE FAMILY"/>
    <property type="match status" value="1"/>
</dbReference>
<dbReference type="FunFam" id="3.40.50.10810:FF:000114">
    <property type="entry name" value="DNA repair protein rad8"/>
    <property type="match status" value="1"/>
</dbReference>
<dbReference type="Pfam" id="PF00628">
    <property type="entry name" value="PHD"/>
    <property type="match status" value="1"/>
</dbReference>
<keyword evidence="1" id="KW-0479">Metal-binding</keyword>
<sequence length="1204" mass="135712">MTDLIPPPAKRRRMLSTVKVPMTRYSDYLAAFGATSSPGSVSKMKRKLSSNLDLTKVEPVATVTELDHIRQQQSPDSEAGIEEISSYRNDTEAVTVSDDDDDVIVVKHPSNSDKPPAQPSKHARIVSPLPRATAENASVKSRRSSRIQTMGEKNVATPPARGSSTRRTSTRILYSDTTDVMDLSPKPVTKSARATVRQEILEFTKPKRDAFLLTHKRYFTPVLPANNYVNKLEQSHDERDAAKLVTDYKLLTEQPAGVKAVMKPYQLEGLSFLVHMYRNGMPAILGDEMGLGKTLQTLSLFQYLAENEISQGEHRPHLVICPLSVLSSWISEARKWVPNLKVVRFHGPRSERDRFKAEMLEKVTAAKKAGAPKLDPPTDIVVTTYETFVSEKAWLKMAFAWRYCVLDEGHKIKNDASLVSSALQSLRAEFRLLLTGTPLQNNLHEMWALLHWLLPEPFSIETSEMFKKAFDLTKGQVSTSFMDDSRHLLELLMLRRTKSSPGVNLGLPPKKEILLYVPLSPVQRFWYTRLITKADSAMFDELFKDTKSKTINSLKEENAEDKQLNLLEKALVHDDVWAESKLLMEQAVANEQQTDSKTSDWRKLMNLVMQLRKVCSHPYLVKSAMPDPYYLGDHVIKASGKFIVLEKLVQELVLQHRKKVLIFSGFTKTLDLCEDLLAWRGGNAVDAAFRYIRLDGSTSRAKRNLGIRLFNQTASEFQVMLISTRAGGLGINLATASDVIFLDEDWNPQITLQAEARAHRIGQINPVTIYKICSQGTVEEQMMGRIRKKLYLSAKITESMRNIHTVETKGKKRKRESTVLNNEDDAPHLDASQLKSLLRKGASTLARPAMDVEEMLSWDFDTMIEKLKDNADDPTIANAGGEAESETNEQNWLNSMEKVECCLFEGKKHHRSLELAEKQQAELARADRRLGKNTTVMVDGFAISKDSMGCVDWEAVPTMAGKDPRLAEVKRVKKDPIVNQENCHVCWDGGDIVCCSGCPRSYHIKCLDKHQRIKAKTKMQYYCPQHECYDCEAKTTDAGGLIFRCRWCANGYCEECLDWDQTKLIGETLPELLIQGYGAVDQAWYIECPSCTTFFNSDPESKKIINAERKKRDQEYDDYAAAFEASHQMMVDDHETVSAAPSSKTDSPSSKFASNAAPNGVPNLKIDSQESAFTPATISEAVTPVNEEPQMPRKKWFSNPFSRN</sequence>
<evidence type="ECO:0000259" key="9">
    <source>
        <dbReference type="PROSITE" id="PS51194"/>
    </source>
</evidence>
<dbReference type="InterPro" id="IPR019787">
    <property type="entry name" value="Znf_PHD-finger"/>
</dbReference>
<evidence type="ECO:0000256" key="1">
    <source>
        <dbReference type="ARBA" id="ARBA00022723"/>
    </source>
</evidence>
<dbReference type="InterPro" id="IPR027417">
    <property type="entry name" value="P-loop_NTPase"/>
</dbReference>
<evidence type="ECO:0000256" key="7">
    <source>
        <dbReference type="SAM" id="MobiDB-lite"/>
    </source>
</evidence>
<evidence type="ECO:0000256" key="6">
    <source>
        <dbReference type="ARBA" id="ARBA00022840"/>
    </source>
</evidence>
<feature type="region of interest" description="Disordered" evidence="7">
    <location>
        <begin position="1134"/>
        <end position="1204"/>
    </location>
</feature>
<dbReference type="InterPro" id="IPR013083">
    <property type="entry name" value="Znf_RING/FYVE/PHD"/>
</dbReference>
<dbReference type="SMART" id="SM00487">
    <property type="entry name" value="DEXDc"/>
    <property type="match status" value="1"/>
</dbReference>
<dbReference type="CDD" id="cd17919">
    <property type="entry name" value="DEXHc_Snf"/>
    <property type="match status" value="1"/>
</dbReference>
<keyword evidence="4" id="KW-0378">Hydrolase</keyword>
<dbReference type="InterPro" id="IPR049730">
    <property type="entry name" value="SNF2/RAD54-like_C"/>
</dbReference>
<dbReference type="GO" id="GO:0005524">
    <property type="term" value="F:ATP binding"/>
    <property type="evidence" value="ECO:0007669"/>
    <property type="project" value="InterPro"/>
</dbReference>
<accession>A0AAQ3MBH4</accession>
<dbReference type="InterPro" id="IPR001965">
    <property type="entry name" value="Znf_PHD"/>
</dbReference>
<evidence type="ECO:0000313" key="11">
    <source>
        <dbReference type="Proteomes" id="UP001303373"/>
    </source>
</evidence>
<dbReference type="InterPro" id="IPR011011">
    <property type="entry name" value="Znf_FYVE_PHD"/>
</dbReference>
<keyword evidence="3" id="KW-0863">Zinc-finger</keyword>
<keyword evidence="5" id="KW-0862">Zinc</keyword>
<dbReference type="EMBL" id="CP138592">
    <property type="protein sequence ID" value="WPH04552.1"/>
    <property type="molecule type" value="Genomic_DNA"/>
</dbReference>
<dbReference type="SMART" id="SM00249">
    <property type="entry name" value="PHD"/>
    <property type="match status" value="1"/>
</dbReference>
<keyword evidence="11" id="KW-1185">Reference proteome</keyword>
<evidence type="ECO:0000256" key="2">
    <source>
        <dbReference type="ARBA" id="ARBA00022741"/>
    </source>
</evidence>
<evidence type="ECO:0000256" key="5">
    <source>
        <dbReference type="ARBA" id="ARBA00022833"/>
    </source>
</evidence>
<evidence type="ECO:0000313" key="10">
    <source>
        <dbReference type="EMBL" id="WPH04552.1"/>
    </source>
</evidence>
<dbReference type="InterPro" id="IPR001650">
    <property type="entry name" value="Helicase_C-like"/>
</dbReference>
<dbReference type="InterPro" id="IPR014001">
    <property type="entry name" value="Helicase_ATP-bd"/>
</dbReference>
<evidence type="ECO:0000256" key="3">
    <source>
        <dbReference type="ARBA" id="ARBA00022771"/>
    </source>
</evidence>